<feature type="compositionally biased region" description="Polar residues" evidence="1">
    <location>
        <begin position="143"/>
        <end position="152"/>
    </location>
</feature>
<feature type="region of interest" description="Disordered" evidence="1">
    <location>
        <begin position="51"/>
        <end position="74"/>
    </location>
</feature>
<keyword evidence="3" id="KW-1185">Reference proteome</keyword>
<dbReference type="AlphaFoldDB" id="A0AAV1N5X9"/>
<evidence type="ECO:0000313" key="3">
    <source>
        <dbReference type="Proteomes" id="UP001314229"/>
    </source>
</evidence>
<accession>A0AAV1N5X9</accession>
<evidence type="ECO:0000313" key="2">
    <source>
        <dbReference type="EMBL" id="CAK6954269.1"/>
    </source>
</evidence>
<reference evidence="2 3" key="1">
    <citation type="submission" date="2024-01" db="EMBL/GenBank/DDBJ databases">
        <authorList>
            <person name="Alioto T."/>
            <person name="Alioto T."/>
            <person name="Gomez Garrido J."/>
        </authorList>
    </citation>
    <scope>NUCLEOTIDE SEQUENCE [LARGE SCALE GENOMIC DNA]</scope>
</reference>
<sequence length="152" mass="16405">MQEGATTLLSESPSRGPLPLVADCCLTARFVIPAAAPAKFEPSAIIKRSYPSGCHKRKQKREEEEKKKQDSDKRSFTLDTLGLCVLFKWCNLAAGALLKFLSPLLWDASTDEAAPSTSSPIHEEEEDMGETTSSGTMASTSTQIESAPLPST</sequence>
<feature type="compositionally biased region" description="Low complexity" evidence="1">
    <location>
        <begin position="131"/>
        <end position="142"/>
    </location>
</feature>
<name>A0AAV1N5X9_SCOSC</name>
<protein>
    <submittedName>
        <fullName evidence="2">Uncharacterized protein</fullName>
    </submittedName>
</protein>
<feature type="region of interest" description="Disordered" evidence="1">
    <location>
        <begin position="110"/>
        <end position="152"/>
    </location>
</feature>
<comment type="caution">
    <text evidence="2">The sequence shown here is derived from an EMBL/GenBank/DDBJ whole genome shotgun (WGS) entry which is preliminary data.</text>
</comment>
<dbReference type="Proteomes" id="UP001314229">
    <property type="component" value="Unassembled WGS sequence"/>
</dbReference>
<gene>
    <name evidence="2" type="ORF">FSCOSCO3_A021177</name>
</gene>
<feature type="compositionally biased region" description="Basic and acidic residues" evidence="1">
    <location>
        <begin position="60"/>
        <end position="74"/>
    </location>
</feature>
<proteinExistence type="predicted"/>
<organism evidence="2 3">
    <name type="scientific">Scomber scombrus</name>
    <name type="common">Atlantic mackerel</name>
    <name type="synonym">Scomber vernalis</name>
    <dbReference type="NCBI Taxonomy" id="13677"/>
    <lineage>
        <taxon>Eukaryota</taxon>
        <taxon>Metazoa</taxon>
        <taxon>Chordata</taxon>
        <taxon>Craniata</taxon>
        <taxon>Vertebrata</taxon>
        <taxon>Euteleostomi</taxon>
        <taxon>Actinopterygii</taxon>
        <taxon>Neopterygii</taxon>
        <taxon>Teleostei</taxon>
        <taxon>Neoteleostei</taxon>
        <taxon>Acanthomorphata</taxon>
        <taxon>Pelagiaria</taxon>
        <taxon>Scombriformes</taxon>
        <taxon>Scombridae</taxon>
        <taxon>Scomber</taxon>
    </lineage>
</organism>
<dbReference type="EMBL" id="CAWUFR010000016">
    <property type="protein sequence ID" value="CAK6954269.1"/>
    <property type="molecule type" value="Genomic_DNA"/>
</dbReference>
<evidence type="ECO:0000256" key="1">
    <source>
        <dbReference type="SAM" id="MobiDB-lite"/>
    </source>
</evidence>